<dbReference type="PANTHER" id="PTHR35145">
    <property type="entry name" value="CYTOPLASMIC PROTEIN-RELATED"/>
    <property type="match status" value="1"/>
</dbReference>
<organism evidence="1 2">
    <name type="scientific">Neisseria chenwenguii</name>
    <dbReference type="NCBI Taxonomy" id="1853278"/>
    <lineage>
        <taxon>Bacteria</taxon>
        <taxon>Pseudomonadati</taxon>
        <taxon>Pseudomonadota</taxon>
        <taxon>Betaproteobacteria</taxon>
        <taxon>Neisseriales</taxon>
        <taxon>Neisseriaceae</taxon>
        <taxon>Neisseria</taxon>
    </lineage>
</organism>
<reference evidence="1 2" key="1">
    <citation type="submission" date="2017-06" db="EMBL/GenBank/DDBJ databases">
        <title>Neisseria chenwenguii sp. nov., isolated from the intestinal contents of Tibetan Plateau Pika in Yushu, Qinghai Province, China.</title>
        <authorList>
            <person name="Zhang G."/>
        </authorList>
    </citation>
    <scope>NUCLEOTIDE SEQUENCE [LARGE SCALE GENOMIC DNA]</scope>
    <source>
        <strain evidence="1 2">10023</strain>
    </source>
</reference>
<dbReference type="Proteomes" id="UP000198238">
    <property type="component" value="Chromosome"/>
</dbReference>
<accession>A0A220RYY8</accession>
<protein>
    <submittedName>
        <fullName evidence="1">MmcQ protein</fullName>
    </submittedName>
</protein>
<gene>
    <name evidence="1" type="ORF">BG910_00475</name>
</gene>
<dbReference type="Gene3D" id="3.90.1150.30">
    <property type="match status" value="1"/>
</dbReference>
<dbReference type="Pfam" id="PF04237">
    <property type="entry name" value="YjbR"/>
    <property type="match status" value="1"/>
</dbReference>
<evidence type="ECO:0000313" key="1">
    <source>
        <dbReference type="EMBL" id="ASK26421.1"/>
    </source>
</evidence>
<name>A0A220RYY8_9NEIS</name>
<dbReference type="PANTHER" id="PTHR35145:SF1">
    <property type="entry name" value="CYTOPLASMIC PROTEIN"/>
    <property type="match status" value="1"/>
</dbReference>
<dbReference type="AlphaFoldDB" id="A0A220RYY8"/>
<dbReference type="OrthoDB" id="9804614at2"/>
<dbReference type="RefSeq" id="WP_089035144.1">
    <property type="nucleotide sequence ID" value="NZ_CP022278.1"/>
</dbReference>
<evidence type="ECO:0000313" key="2">
    <source>
        <dbReference type="Proteomes" id="UP000198238"/>
    </source>
</evidence>
<dbReference type="InterPro" id="IPR038056">
    <property type="entry name" value="YjbR-like_sf"/>
</dbReference>
<dbReference type="KEGG" id="nei:BG910_00475"/>
<dbReference type="InterPro" id="IPR007351">
    <property type="entry name" value="YjbR"/>
</dbReference>
<sequence length="117" mass="13216">MNQAALFSGIAERYGAEPQYLWAKYPDYAVFRHAGGKRKWFAVYLPVPAEKIGRKGGAVPLLNLKCPPETVGALRQMRGFLSAYHMNKEHWVSAVLGEADDELIWPLIAESRRLTEK</sequence>
<proteinExistence type="predicted"/>
<dbReference type="SUPFAM" id="SSF142906">
    <property type="entry name" value="YjbR-like"/>
    <property type="match status" value="1"/>
</dbReference>
<dbReference type="EMBL" id="CP022278">
    <property type="protein sequence ID" value="ASK26421.1"/>
    <property type="molecule type" value="Genomic_DNA"/>
</dbReference>
<keyword evidence="2" id="KW-1185">Reference proteome</keyword>
<dbReference type="InterPro" id="IPR058532">
    <property type="entry name" value="YjbR/MT2646/Rv2570-like"/>
</dbReference>